<evidence type="ECO:0000313" key="4">
    <source>
        <dbReference type="Proteomes" id="UP001068021"/>
    </source>
</evidence>
<gene>
    <name evidence="3" type="ORF">O3H35_10115</name>
    <name evidence="2" type="ORF">O3H54_04995</name>
</gene>
<proteinExistence type="predicted"/>
<organism evidence="2 4">
    <name type="scientific">Methanobacterium veterum</name>
    <dbReference type="NCBI Taxonomy" id="408577"/>
    <lineage>
        <taxon>Archaea</taxon>
        <taxon>Methanobacteriati</taxon>
        <taxon>Methanobacteriota</taxon>
        <taxon>Methanomada group</taxon>
        <taxon>Methanobacteria</taxon>
        <taxon>Methanobacteriales</taxon>
        <taxon>Methanobacteriaceae</taxon>
        <taxon>Methanobacterium</taxon>
    </lineage>
</organism>
<dbReference type="EMBL" id="JAPVER010000018">
    <property type="protein sequence ID" value="MCZ3365231.1"/>
    <property type="molecule type" value="Genomic_DNA"/>
</dbReference>
<name>A0A9E5DH29_9EURY</name>
<comment type="caution">
    <text evidence="2">The sequence shown here is derived from an EMBL/GenBank/DDBJ whole genome shotgun (WGS) entry which is preliminary data.</text>
</comment>
<keyword evidence="4" id="KW-1185">Reference proteome</keyword>
<dbReference type="EMBL" id="JAPVES010000030">
    <property type="protein sequence ID" value="MCZ3372986.1"/>
    <property type="molecule type" value="Genomic_DNA"/>
</dbReference>
<evidence type="ECO:0000313" key="2">
    <source>
        <dbReference type="EMBL" id="MCZ3365231.1"/>
    </source>
</evidence>
<dbReference type="Proteomes" id="UP001068021">
    <property type="component" value="Unassembled WGS sequence"/>
</dbReference>
<reference evidence="2" key="1">
    <citation type="submission" date="2022-12" db="EMBL/GenBank/DDBJ databases">
        <title>Reclassification of two methanogenic archaea species isolated from the Kolyma lowland permafrost.</title>
        <authorList>
            <person name="Trubitsyn V.E."/>
            <person name="Rivkina E.M."/>
            <person name="Shcherbakova V.A."/>
        </authorList>
    </citation>
    <scope>NUCLEOTIDE SEQUENCE</scope>
    <source>
        <strain evidence="2">M2</strain>
        <strain evidence="3">MK4</strain>
    </source>
</reference>
<evidence type="ECO:0000256" key="1">
    <source>
        <dbReference type="SAM" id="MobiDB-lite"/>
    </source>
</evidence>
<evidence type="ECO:0000313" key="3">
    <source>
        <dbReference type="EMBL" id="MCZ3372986.1"/>
    </source>
</evidence>
<accession>A0A9E5DH29</accession>
<dbReference type="AlphaFoldDB" id="A0A9E5DH29"/>
<protein>
    <submittedName>
        <fullName evidence="2">DUF2226 domain-containing protein</fullName>
    </submittedName>
</protein>
<sequence length="165" mass="19004">MDIHELKAAIEDPSARKKFDNDPDNENNNLNEELTERDNLLEKYGLKDMEEKEIDELLGSYSRDTLNNKELESMERILSKKIHSAVMSLKAIKKAAVEVFIDYSDELYGVVTIIIEYESKGFLDKIMGHSNSVDAETIEVTQIEISELFNSYDLVENFEINIESF</sequence>
<feature type="compositionally biased region" description="Basic and acidic residues" evidence="1">
    <location>
        <begin position="12"/>
        <end position="21"/>
    </location>
</feature>
<dbReference type="RefSeq" id="WP_048080492.1">
    <property type="nucleotide sequence ID" value="NZ_JAPVER010000018.1"/>
</dbReference>
<dbReference type="Proteomes" id="UP001074446">
    <property type="component" value="Unassembled WGS sequence"/>
</dbReference>
<feature type="region of interest" description="Disordered" evidence="1">
    <location>
        <begin position="12"/>
        <end position="34"/>
    </location>
</feature>